<evidence type="ECO:0000259" key="5">
    <source>
        <dbReference type="SMART" id="SM00856"/>
    </source>
</evidence>
<keyword evidence="1" id="KW-0732">Signal</keyword>
<dbReference type="NCBIfam" id="TIGR01614">
    <property type="entry name" value="PME_inhib"/>
    <property type="match status" value="1"/>
</dbReference>
<feature type="domain" description="Pectinesterase inhibitor" evidence="5">
    <location>
        <begin position="83"/>
        <end position="237"/>
    </location>
</feature>
<evidence type="ECO:0000256" key="4">
    <source>
        <dbReference type="SAM" id="MobiDB-lite"/>
    </source>
</evidence>
<dbReference type="AlphaFoldDB" id="A0A1D1XH08"/>
<dbReference type="PANTHER" id="PTHR35357">
    <property type="entry name" value="OS02G0537100 PROTEIN"/>
    <property type="match status" value="1"/>
</dbReference>
<sequence>NTLKSPYLIVVDIPHPFTPNSPLPSPTRSIFLTKATSKAASSTGPSPKLSKKSESAEKMRPASTLVLFFLSFSLGHVGASHAKRPDLVPRVCNSSAATDPNVDYDFCVRALLASPGSHTADAKGLALIAVKLTRANATGTRHYVKRLLRKGTGDGGAYLRTCLEDCKELYSDAASRLKDARRAVKRGRYDDANIWLSSAADAATTCEQGFEDQPGTANPLRKRNADMFQLAVIALSITNSLAS</sequence>
<feature type="region of interest" description="Disordered" evidence="4">
    <location>
        <begin position="36"/>
        <end position="57"/>
    </location>
</feature>
<dbReference type="GO" id="GO:0004857">
    <property type="term" value="F:enzyme inhibitor activity"/>
    <property type="evidence" value="ECO:0007669"/>
    <property type="project" value="InterPro"/>
</dbReference>
<proteinExistence type="inferred from homology"/>
<feature type="non-terminal residue" evidence="6">
    <location>
        <position position="1"/>
    </location>
</feature>
<feature type="compositionally biased region" description="Polar residues" evidence="4">
    <location>
        <begin position="36"/>
        <end position="45"/>
    </location>
</feature>
<dbReference type="SMART" id="SM00856">
    <property type="entry name" value="PMEI"/>
    <property type="match status" value="1"/>
</dbReference>
<dbReference type="Pfam" id="PF04043">
    <property type="entry name" value="PMEI"/>
    <property type="match status" value="1"/>
</dbReference>
<name>A0A1D1XH08_9ARAE</name>
<dbReference type="InterPro" id="IPR035513">
    <property type="entry name" value="Invertase/methylesterase_inhib"/>
</dbReference>
<keyword evidence="2" id="KW-1015">Disulfide bond</keyword>
<protein>
    <submittedName>
        <fullName evidence="6">Putative invertase inhibitor</fullName>
    </submittedName>
</protein>
<dbReference type="InterPro" id="IPR034088">
    <property type="entry name" value="Pla_a_1-like"/>
</dbReference>
<gene>
    <name evidence="6" type="primary">PLA1_5</name>
    <name evidence="6" type="ORF">g.4307</name>
</gene>
<comment type="similarity">
    <text evidence="3">Belongs to the PMEI family.</text>
</comment>
<dbReference type="FunFam" id="1.20.140.40:FF:000002">
    <property type="entry name" value="Putative invertase inhibitor"/>
    <property type="match status" value="1"/>
</dbReference>
<dbReference type="CDD" id="cd15795">
    <property type="entry name" value="PMEI-Pla_a_1_like"/>
    <property type="match status" value="1"/>
</dbReference>
<dbReference type="SUPFAM" id="SSF101148">
    <property type="entry name" value="Plant invertase/pectin methylesterase inhibitor"/>
    <property type="match status" value="1"/>
</dbReference>
<reference evidence="6" key="1">
    <citation type="submission" date="2015-07" db="EMBL/GenBank/DDBJ databases">
        <title>Transcriptome Assembly of Anthurium amnicola.</title>
        <authorList>
            <person name="Suzuki J."/>
        </authorList>
    </citation>
    <scope>NUCLEOTIDE SEQUENCE</scope>
</reference>
<evidence type="ECO:0000256" key="1">
    <source>
        <dbReference type="ARBA" id="ARBA00022729"/>
    </source>
</evidence>
<evidence type="ECO:0000256" key="2">
    <source>
        <dbReference type="ARBA" id="ARBA00023157"/>
    </source>
</evidence>
<organism evidence="6">
    <name type="scientific">Anthurium amnicola</name>
    <dbReference type="NCBI Taxonomy" id="1678845"/>
    <lineage>
        <taxon>Eukaryota</taxon>
        <taxon>Viridiplantae</taxon>
        <taxon>Streptophyta</taxon>
        <taxon>Embryophyta</taxon>
        <taxon>Tracheophyta</taxon>
        <taxon>Spermatophyta</taxon>
        <taxon>Magnoliopsida</taxon>
        <taxon>Liliopsida</taxon>
        <taxon>Araceae</taxon>
        <taxon>Pothoideae</taxon>
        <taxon>Potheae</taxon>
        <taxon>Anthurium</taxon>
    </lineage>
</organism>
<dbReference type="Gene3D" id="1.20.140.40">
    <property type="entry name" value="Invertase/pectin methylesterase inhibitor family protein"/>
    <property type="match status" value="1"/>
</dbReference>
<dbReference type="InterPro" id="IPR006501">
    <property type="entry name" value="Pectinesterase_inhib_dom"/>
</dbReference>
<dbReference type="PANTHER" id="PTHR35357:SF8">
    <property type="entry name" value="OS01G0111000 PROTEIN"/>
    <property type="match status" value="1"/>
</dbReference>
<dbReference type="GO" id="GO:0005576">
    <property type="term" value="C:extracellular region"/>
    <property type="evidence" value="ECO:0007669"/>
    <property type="project" value="UniProtKB-ARBA"/>
</dbReference>
<dbReference type="EMBL" id="GDJX01026274">
    <property type="protein sequence ID" value="JAT41662.1"/>
    <property type="molecule type" value="Transcribed_RNA"/>
</dbReference>
<evidence type="ECO:0000256" key="3">
    <source>
        <dbReference type="ARBA" id="ARBA00038471"/>
    </source>
</evidence>
<accession>A0A1D1XH08</accession>
<evidence type="ECO:0000313" key="6">
    <source>
        <dbReference type="EMBL" id="JAT41662.1"/>
    </source>
</evidence>